<reference evidence="4 5" key="1">
    <citation type="submission" date="2020-04" db="EMBL/GenBank/DDBJ databases">
        <title>Luteolibacter sp. G-1-1-1 isolated from soil.</title>
        <authorList>
            <person name="Dahal R.H."/>
        </authorList>
    </citation>
    <scope>NUCLEOTIDE SEQUENCE [LARGE SCALE GENOMIC DNA]</scope>
    <source>
        <strain evidence="4 5">G-1-1-1</strain>
    </source>
</reference>
<accession>A0A858RIS4</accession>
<evidence type="ECO:0000256" key="1">
    <source>
        <dbReference type="ARBA" id="ARBA00008791"/>
    </source>
</evidence>
<dbReference type="KEGG" id="luo:HHL09_12035"/>
<dbReference type="InterPro" id="IPR006015">
    <property type="entry name" value="Universal_stress_UspA"/>
</dbReference>
<dbReference type="PANTHER" id="PTHR46268:SF6">
    <property type="entry name" value="UNIVERSAL STRESS PROTEIN UP12"/>
    <property type="match status" value="1"/>
</dbReference>
<dbReference type="Gene3D" id="3.40.50.620">
    <property type="entry name" value="HUPs"/>
    <property type="match status" value="1"/>
</dbReference>
<dbReference type="InterPro" id="IPR006016">
    <property type="entry name" value="UspA"/>
</dbReference>
<organism evidence="4 5">
    <name type="scientific">Luteolibacter luteus</name>
    <dbReference type="NCBI Taxonomy" id="2728835"/>
    <lineage>
        <taxon>Bacteria</taxon>
        <taxon>Pseudomonadati</taxon>
        <taxon>Verrucomicrobiota</taxon>
        <taxon>Verrucomicrobiia</taxon>
        <taxon>Verrucomicrobiales</taxon>
        <taxon>Verrucomicrobiaceae</taxon>
        <taxon>Luteolibacter</taxon>
    </lineage>
</organism>
<protein>
    <recommendedName>
        <fullName evidence="2">Universal stress protein</fullName>
    </recommendedName>
</protein>
<dbReference type="EMBL" id="CP051774">
    <property type="protein sequence ID" value="QJE96481.1"/>
    <property type="molecule type" value="Genomic_DNA"/>
</dbReference>
<comment type="subcellular location">
    <subcellularLocation>
        <location evidence="2">Cytoplasm</location>
    </subcellularLocation>
</comment>
<dbReference type="CDD" id="cd00293">
    <property type="entry name" value="USP-like"/>
    <property type="match status" value="1"/>
</dbReference>
<sequence>MKNIVAAVDFSNATPGVLESATEMAKAFGAALHVLHVVEPEPSYTAYGFTPDEFPAIHLFQEEARKRATAKLDQLLGQVSSSVTNATVHLAEGSPLHAVLDYVKKANADLVVVGAHGHGAMAALLLGSVAEGMVRKAVVPTLVIPAAPEK</sequence>
<name>A0A858RIS4_9BACT</name>
<dbReference type="SUPFAM" id="SSF52402">
    <property type="entry name" value="Adenine nucleotide alpha hydrolases-like"/>
    <property type="match status" value="1"/>
</dbReference>
<dbReference type="PRINTS" id="PR01438">
    <property type="entry name" value="UNVRSLSTRESS"/>
</dbReference>
<dbReference type="InterPro" id="IPR014729">
    <property type="entry name" value="Rossmann-like_a/b/a_fold"/>
</dbReference>
<evidence type="ECO:0000313" key="5">
    <source>
        <dbReference type="Proteomes" id="UP000501812"/>
    </source>
</evidence>
<dbReference type="PANTHER" id="PTHR46268">
    <property type="entry name" value="STRESS RESPONSE PROTEIN NHAX"/>
    <property type="match status" value="1"/>
</dbReference>
<gene>
    <name evidence="4" type="ORF">HHL09_12035</name>
</gene>
<dbReference type="PIRSF" id="PIRSF006276">
    <property type="entry name" value="UspA"/>
    <property type="match status" value="1"/>
</dbReference>
<dbReference type="AlphaFoldDB" id="A0A858RIS4"/>
<dbReference type="Pfam" id="PF00582">
    <property type="entry name" value="Usp"/>
    <property type="match status" value="1"/>
</dbReference>
<feature type="domain" description="UspA" evidence="3">
    <location>
        <begin position="1"/>
        <end position="145"/>
    </location>
</feature>
<evidence type="ECO:0000259" key="3">
    <source>
        <dbReference type="Pfam" id="PF00582"/>
    </source>
</evidence>
<evidence type="ECO:0000256" key="2">
    <source>
        <dbReference type="PIRNR" id="PIRNR006276"/>
    </source>
</evidence>
<evidence type="ECO:0000313" key="4">
    <source>
        <dbReference type="EMBL" id="QJE96481.1"/>
    </source>
</evidence>
<dbReference type="Proteomes" id="UP000501812">
    <property type="component" value="Chromosome"/>
</dbReference>
<proteinExistence type="inferred from homology"/>
<dbReference type="GO" id="GO:0005737">
    <property type="term" value="C:cytoplasm"/>
    <property type="evidence" value="ECO:0007669"/>
    <property type="project" value="UniProtKB-SubCell"/>
</dbReference>
<keyword evidence="2" id="KW-0963">Cytoplasm</keyword>
<dbReference type="RefSeq" id="WP_169454882.1">
    <property type="nucleotide sequence ID" value="NZ_CP051774.1"/>
</dbReference>
<keyword evidence="5" id="KW-1185">Reference proteome</keyword>
<comment type="similarity">
    <text evidence="1 2">Belongs to the universal stress protein A family.</text>
</comment>